<accession>A0A378WCI2</accession>
<evidence type="ECO:0000313" key="1">
    <source>
        <dbReference type="EMBL" id="SUA31489.1"/>
    </source>
</evidence>
<reference evidence="1 2" key="1">
    <citation type="submission" date="2018-06" db="EMBL/GenBank/DDBJ databases">
        <authorList>
            <consortium name="Pathogen Informatics"/>
            <person name="Doyle S."/>
        </authorList>
    </citation>
    <scope>NUCLEOTIDE SEQUENCE [LARGE SCALE GENOMIC DNA]</scope>
    <source>
        <strain evidence="1 2">NCTC1542</strain>
    </source>
</reference>
<sequence>MSANGPTALPPVSNPSRVDVWEASEGTTFRYFEGELRGQAVPLRITGFQHADGTVHEPKIAIDADEPFDVDAALELIESLTAAVADLRRLGA</sequence>
<dbReference type="AlphaFoldDB" id="A0A378WCI2"/>
<dbReference type="Proteomes" id="UP000255389">
    <property type="component" value="Unassembled WGS sequence"/>
</dbReference>
<dbReference type="EMBL" id="UGQY01000006">
    <property type="protein sequence ID" value="SUA31489.1"/>
    <property type="molecule type" value="Genomic_DNA"/>
</dbReference>
<evidence type="ECO:0000313" key="2">
    <source>
        <dbReference type="Proteomes" id="UP000255389"/>
    </source>
</evidence>
<name>A0A378WCI2_MYCFO</name>
<organism evidence="1 2">
    <name type="scientific">Mycolicibacterium fortuitum</name>
    <name type="common">Mycobacterium fortuitum</name>
    <dbReference type="NCBI Taxonomy" id="1766"/>
    <lineage>
        <taxon>Bacteria</taxon>
        <taxon>Bacillati</taxon>
        <taxon>Actinomycetota</taxon>
        <taxon>Actinomycetes</taxon>
        <taxon>Mycobacteriales</taxon>
        <taxon>Mycobacteriaceae</taxon>
        <taxon>Mycolicibacterium</taxon>
    </lineage>
</organism>
<gene>
    <name evidence="1" type="ORF">NCTC1542_06844</name>
</gene>
<protein>
    <submittedName>
        <fullName evidence="1">Uncharacterized protein</fullName>
    </submittedName>
</protein>
<proteinExistence type="predicted"/>